<gene>
    <name evidence="2" type="ORF">AK830_g5717</name>
</gene>
<keyword evidence="3" id="KW-1185">Reference proteome</keyword>
<name>A0A0P7ASQ0_9HYPO</name>
<proteinExistence type="predicted"/>
<feature type="region of interest" description="Disordered" evidence="1">
    <location>
        <begin position="1"/>
        <end position="29"/>
    </location>
</feature>
<accession>A0A0P7ASQ0</accession>
<dbReference type="OrthoDB" id="5104337at2759"/>
<dbReference type="AlphaFoldDB" id="A0A0P7ASQ0"/>
<feature type="compositionally biased region" description="Low complexity" evidence="1">
    <location>
        <begin position="11"/>
        <end position="29"/>
    </location>
</feature>
<comment type="caution">
    <text evidence="2">The sequence shown here is derived from an EMBL/GenBank/DDBJ whole genome shotgun (WGS) entry which is preliminary data.</text>
</comment>
<dbReference type="Proteomes" id="UP000050424">
    <property type="component" value="Unassembled WGS sequence"/>
</dbReference>
<evidence type="ECO:0000313" key="2">
    <source>
        <dbReference type="EMBL" id="KPM40841.1"/>
    </source>
</evidence>
<organism evidence="2 3">
    <name type="scientific">Neonectria ditissima</name>
    <dbReference type="NCBI Taxonomy" id="78410"/>
    <lineage>
        <taxon>Eukaryota</taxon>
        <taxon>Fungi</taxon>
        <taxon>Dikarya</taxon>
        <taxon>Ascomycota</taxon>
        <taxon>Pezizomycotina</taxon>
        <taxon>Sordariomycetes</taxon>
        <taxon>Hypocreomycetidae</taxon>
        <taxon>Hypocreales</taxon>
        <taxon>Nectriaceae</taxon>
        <taxon>Neonectria</taxon>
    </lineage>
</organism>
<evidence type="ECO:0000313" key="3">
    <source>
        <dbReference type="Proteomes" id="UP000050424"/>
    </source>
</evidence>
<evidence type="ECO:0000256" key="1">
    <source>
        <dbReference type="SAM" id="MobiDB-lite"/>
    </source>
</evidence>
<reference evidence="2 3" key="1">
    <citation type="submission" date="2015-09" db="EMBL/GenBank/DDBJ databases">
        <title>Draft genome of a European isolate of the apple canker pathogen Neonectria ditissima.</title>
        <authorList>
            <person name="Gomez-Cortecero A."/>
            <person name="Harrison R.J."/>
            <person name="Armitage A.D."/>
        </authorList>
    </citation>
    <scope>NUCLEOTIDE SEQUENCE [LARGE SCALE GENOMIC DNA]</scope>
    <source>
        <strain evidence="2 3">R09/05</strain>
    </source>
</reference>
<protein>
    <submittedName>
        <fullName evidence="2">Uncharacterized protein</fullName>
    </submittedName>
</protein>
<sequence length="219" mass="24178">MAAQPPPQPPQLGAVAAPAGQQPNPQNPGQRRCIIVHQTITAEAFVAEHQKWLRLLLEPDPPLKTILPPIFRYLTKDTMRFLPGPYNDKLHKLFSSMGDSERSSWCFQAPLALGVITREMYMPTSFDLNKIKQVSARMWQIGNFLNCNGIVHGGELERMSWQLEGLLAFAHANRPQAQATQPQAQAIQAPVQASASTSVAGVGVQQQQALHTFVPNQTL</sequence>
<feature type="compositionally biased region" description="Pro residues" evidence="1">
    <location>
        <begin position="1"/>
        <end position="10"/>
    </location>
</feature>
<dbReference type="EMBL" id="LKCW01000075">
    <property type="protein sequence ID" value="KPM40841.1"/>
    <property type="molecule type" value="Genomic_DNA"/>
</dbReference>